<reference evidence="2 3" key="1">
    <citation type="journal article" date="2019" name="Mol. Biol. Evol.">
        <title>Blast fungal genomes show frequent chromosomal changes, gene gains and losses, and effector gene turnover.</title>
        <authorList>
            <person name="Gomez Luciano L.B."/>
            <person name="Jason Tsai I."/>
            <person name="Chuma I."/>
            <person name="Tosa Y."/>
            <person name="Chen Y.H."/>
            <person name="Li J.Y."/>
            <person name="Li M.Y."/>
            <person name="Jade Lu M.Y."/>
            <person name="Nakayashiki H."/>
            <person name="Li W.H."/>
        </authorList>
    </citation>
    <scope>NUCLEOTIDE SEQUENCE [LARGE SCALE GENOMIC DNA]</scope>
    <source>
        <strain evidence="2 3">NI907</strain>
    </source>
</reference>
<dbReference type="KEGG" id="pgri:PgNI_06431"/>
<dbReference type="Proteomes" id="UP000515153">
    <property type="component" value="Chromosome I"/>
</dbReference>
<feature type="compositionally biased region" description="Basic and acidic residues" evidence="1">
    <location>
        <begin position="73"/>
        <end position="88"/>
    </location>
</feature>
<feature type="compositionally biased region" description="Polar residues" evidence="1">
    <location>
        <begin position="45"/>
        <end position="67"/>
    </location>
</feature>
<name>A0A6P8B486_PYRGI</name>
<reference evidence="3" key="2">
    <citation type="submission" date="2019-10" db="EMBL/GenBank/DDBJ databases">
        <authorList>
            <consortium name="NCBI Genome Project"/>
        </authorList>
    </citation>
    <scope>NUCLEOTIDE SEQUENCE</scope>
    <source>
        <strain evidence="3">NI907</strain>
    </source>
</reference>
<dbReference type="RefSeq" id="XP_030982002.1">
    <property type="nucleotide sequence ID" value="XM_031126455.1"/>
</dbReference>
<protein>
    <submittedName>
        <fullName evidence="3">Uncharacterized protein</fullName>
    </submittedName>
</protein>
<proteinExistence type="predicted"/>
<dbReference type="GeneID" id="41961364"/>
<evidence type="ECO:0000313" key="3">
    <source>
        <dbReference type="RefSeq" id="XP_030982002.1"/>
    </source>
</evidence>
<reference evidence="3" key="3">
    <citation type="submission" date="2025-08" db="UniProtKB">
        <authorList>
            <consortium name="RefSeq"/>
        </authorList>
    </citation>
    <scope>IDENTIFICATION</scope>
    <source>
        <strain evidence="3">NI907</strain>
    </source>
</reference>
<dbReference type="AlphaFoldDB" id="A0A6P8B486"/>
<organism evidence="2 3">
    <name type="scientific">Pyricularia grisea</name>
    <name type="common">Crabgrass-specific blast fungus</name>
    <name type="synonym">Magnaporthe grisea</name>
    <dbReference type="NCBI Taxonomy" id="148305"/>
    <lineage>
        <taxon>Eukaryota</taxon>
        <taxon>Fungi</taxon>
        <taxon>Dikarya</taxon>
        <taxon>Ascomycota</taxon>
        <taxon>Pezizomycotina</taxon>
        <taxon>Sordariomycetes</taxon>
        <taxon>Sordariomycetidae</taxon>
        <taxon>Magnaporthales</taxon>
        <taxon>Pyriculariaceae</taxon>
        <taxon>Pyricularia</taxon>
    </lineage>
</organism>
<feature type="compositionally biased region" description="Polar residues" evidence="1">
    <location>
        <begin position="20"/>
        <end position="29"/>
    </location>
</feature>
<feature type="region of interest" description="Disordered" evidence="1">
    <location>
        <begin position="1"/>
        <end position="111"/>
    </location>
</feature>
<keyword evidence="2" id="KW-1185">Reference proteome</keyword>
<gene>
    <name evidence="3" type="ORF">PgNI_06431</name>
</gene>
<evidence type="ECO:0000313" key="2">
    <source>
        <dbReference type="Proteomes" id="UP000515153"/>
    </source>
</evidence>
<accession>A0A6P8B486</accession>
<sequence>MYQEATLPIRSNPNQPHPQAPTTMSTQQQRQHKPSTAEAVAATADLSNALASPTTEKQHSELQQAPPQTEWKPSLDRRQSYAKEEHKRSMQMSALGGENNSGGQGFTEKPQ</sequence>
<evidence type="ECO:0000256" key="1">
    <source>
        <dbReference type="SAM" id="MobiDB-lite"/>
    </source>
</evidence>